<evidence type="ECO:0000256" key="2">
    <source>
        <dbReference type="SAM" id="Phobius"/>
    </source>
</evidence>
<keyword evidence="2" id="KW-1133">Transmembrane helix</keyword>
<keyword evidence="2" id="KW-0472">Membrane</keyword>
<evidence type="ECO:0000313" key="4">
    <source>
        <dbReference type="Proteomes" id="UP000317332"/>
    </source>
</evidence>
<keyword evidence="1" id="KW-0175">Coiled coil</keyword>
<keyword evidence="4" id="KW-1185">Reference proteome</keyword>
<keyword evidence="2" id="KW-0812">Transmembrane</keyword>
<sequence length="294" mass="32891">MENSSSKGNALKIALGIAVVLFLGLGFYTSKVIKDNKKHEAELVKEKEQVMADLSNMAKQYDIAISENEVANEKLVEARDRIQQLMDSLKISQNSVNSLWRYKQKFLALEDEMDKLLAENDRLSLENELLAATLDSTQVQLAERTIFTDSLLVQNTELATIVKGAAILQPVNLKGFGVIERNSGKLIPTERAGRSDKLRVCFTVAKNNLISSGDQSLYVQVINPLNNTLGVNEQIEFDDKILNYSLISTFNYENKNLDVCEFVTSNDGKFEKGTYKVNVFHGKNLVAATEFILQ</sequence>
<comment type="caution">
    <text evidence="3">The sequence shown here is derived from an EMBL/GenBank/DDBJ whole genome shotgun (WGS) entry which is preliminary data.</text>
</comment>
<feature type="coiled-coil region" evidence="1">
    <location>
        <begin position="61"/>
        <end position="133"/>
    </location>
</feature>
<dbReference type="AlphaFoldDB" id="A0A506PFX4"/>
<dbReference type="EMBL" id="VHIQ01000006">
    <property type="protein sequence ID" value="TPV32408.1"/>
    <property type="molecule type" value="Genomic_DNA"/>
</dbReference>
<organism evidence="3 4">
    <name type="scientific">Paucihalobacter ruber</name>
    <dbReference type="NCBI Taxonomy" id="2567861"/>
    <lineage>
        <taxon>Bacteria</taxon>
        <taxon>Pseudomonadati</taxon>
        <taxon>Bacteroidota</taxon>
        <taxon>Flavobacteriia</taxon>
        <taxon>Flavobacteriales</taxon>
        <taxon>Flavobacteriaceae</taxon>
        <taxon>Paucihalobacter</taxon>
    </lineage>
</organism>
<protein>
    <submittedName>
        <fullName evidence="3">DUF3450 domain-containing protein</fullName>
    </submittedName>
</protein>
<gene>
    <name evidence="3" type="ORF">FJ651_12660</name>
</gene>
<evidence type="ECO:0000256" key="1">
    <source>
        <dbReference type="SAM" id="Coils"/>
    </source>
</evidence>
<name>A0A506PFX4_9FLAO</name>
<accession>A0A506PFX4</accession>
<evidence type="ECO:0000313" key="3">
    <source>
        <dbReference type="EMBL" id="TPV32408.1"/>
    </source>
</evidence>
<proteinExistence type="predicted"/>
<dbReference type="Proteomes" id="UP000317332">
    <property type="component" value="Unassembled WGS sequence"/>
</dbReference>
<dbReference type="RefSeq" id="WP_140990903.1">
    <property type="nucleotide sequence ID" value="NZ_VHIQ01000006.1"/>
</dbReference>
<dbReference type="OrthoDB" id="1115172at2"/>
<feature type="transmembrane region" description="Helical" evidence="2">
    <location>
        <begin position="12"/>
        <end position="29"/>
    </location>
</feature>
<reference evidence="3 4" key="1">
    <citation type="submission" date="2019-06" db="EMBL/GenBank/DDBJ databases">
        <title>Flavobacteriaceae Paucihalobacterium erythroidium CWB-1, complete genome.</title>
        <authorList>
            <person name="Wu S."/>
        </authorList>
    </citation>
    <scope>NUCLEOTIDE SEQUENCE [LARGE SCALE GENOMIC DNA]</scope>
    <source>
        <strain evidence="3 4">CWB-1</strain>
    </source>
</reference>